<gene>
    <name evidence="4" type="ORF">M9Y10_045652</name>
</gene>
<reference evidence="4 5" key="1">
    <citation type="submission" date="2024-04" db="EMBL/GenBank/DDBJ databases">
        <title>Tritrichomonas musculus Genome.</title>
        <authorList>
            <person name="Alves-Ferreira E."/>
            <person name="Grigg M."/>
            <person name="Lorenzi H."/>
            <person name="Galac M."/>
        </authorList>
    </citation>
    <scope>NUCLEOTIDE SEQUENCE [LARGE SCALE GENOMIC DNA]</scope>
    <source>
        <strain evidence="4 5">EAF2021</strain>
    </source>
</reference>
<sequence length="544" mass="60554">MIAYGCSGKSVSQININTSAVDATPLFENASANPIINIHVACKNVIKLDIGSPSDPMCVLKIPTGNNSFSEVARTEVIWDDPNPNWVKFFQSVYIFEQLQPLRFEVYDCDSENPDLKKHDFIGYADTDVQTLVINKGQEMQFKLLHPTKKNDRGTLCINTEQASQCGSIIEGQLQCSGLKKMRTFSKDCPYFILAKPSESGRFLPLFRSEVYQKTFKVTFKKFSIPLQVISNGDLSVPISIQVYDFQKKKPGTLIGSTDCSLSSLMENQGSDIEIFDKKRKRTGTVKFVSLQIVRKATFFDYLRSGLQLNLITAIDFTASNRDPRDPRSLHSIGNGQCNQYETCIFNVGSIVCPYDTDQLFPVFGFGGKINGQVSHCFPLTFNPSNPNVQGLQGIIDVYKHSLQQVQLSGPTLFAPIIQNATQVARISFQESHTYTILMILTDGIINDMRETTDAIVDATDAPLSIIIVGIGDANFDAMDELDADDVPLRSSRGKVMSRDIVQFVPFRKFLQNKGFGLAEEVLAEVPRQVDEFCSTHGFTPQIA</sequence>
<dbReference type="PANTHER" id="PTHR10857">
    <property type="entry name" value="COPINE"/>
    <property type="match status" value="1"/>
</dbReference>
<dbReference type="SMART" id="SM00327">
    <property type="entry name" value="VWA"/>
    <property type="match status" value="1"/>
</dbReference>
<dbReference type="Pfam" id="PF00168">
    <property type="entry name" value="C2"/>
    <property type="match status" value="2"/>
</dbReference>
<dbReference type="InterPro" id="IPR036465">
    <property type="entry name" value="vWFA_dom_sf"/>
</dbReference>
<evidence type="ECO:0000313" key="5">
    <source>
        <dbReference type="Proteomes" id="UP001470230"/>
    </source>
</evidence>
<comment type="similarity">
    <text evidence="1">Belongs to the copine family.</text>
</comment>
<dbReference type="InterPro" id="IPR037768">
    <property type="entry name" value="C2B_Copine"/>
</dbReference>
<dbReference type="Proteomes" id="UP001470230">
    <property type="component" value="Unassembled WGS sequence"/>
</dbReference>
<dbReference type="PANTHER" id="PTHR10857:SF106">
    <property type="entry name" value="C2 DOMAIN-CONTAINING PROTEIN"/>
    <property type="match status" value="1"/>
</dbReference>
<dbReference type="InterPro" id="IPR000008">
    <property type="entry name" value="C2_dom"/>
</dbReference>
<organism evidence="4 5">
    <name type="scientific">Tritrichomonas musculus</name>
    <dbReference type="NCBI Taxonomy" id="1915356"/>
    <lineage>
        <taxon>Eukaryota</taxon>
        <taxon>Metamonada</taxon>
        <taxon>Parabasalia</taxon>
        <taxon>Tritrichomonadida</taxon>
        <taxon>Tritrichomonadidae</taxon>
        <taxon>Tritrichomonas</taxon>
    </lineage>
</organism>
<keyword evidence="2" id="KW-0677">Repeat</keyword>
<dbReference type="PROSITE" id="PS50004">
    <property type="entry name" value="C2"/>
    <property type="match status" value="2"/>
</dbReference>
<dbReference type="Gene3D" id="2.60.40.150">
    <property type="entry name" value="C2 domain"/>
    <property type="match status" value="2"/>
</dbReference>
<dbReference type="InterPro" id="IPR010734">
    <property type="entry name" value="Copine_C"/>
</dbReference>
<evidence type="ECO:0000313" key="4">
    <source>
        <dbReference type="EMBL" id="KAK8883004.1"/>
    </source>
</evidence>
<evidence type="ECO:0000256" key="2">
    <source>
        <dbReference type="ARBA" id="ARBA00022737"/>
    </source>
</evidence>
<name>A0ABR2JVV7_9EUKA</name>
<dbReference type="SUPFAM" id="SSF53300">
    <property type="entry name" value="vWA-like"/>
    <property type="match status" value="1"/>
</dbReference>
<comment type="caution">
    <text evidence="4">The sequence shown here is derived from an EMBL/GenBank/DDBJ whole genome shotgun (WGS) entry which is preliminary data.</text>
</comment>
<dbReference type="CDD" id="cd04047">
    <property type="entry name" value="C2B_Copine"/>
    <property type="match status" value="1"/>
</dbReference>
<protein>
    <recommendedName>
        <fullName evidence="3">C2 domain-containing protein</fullName>
    </recommendedName>
</protein>
<evidence type="ECO:0000256" key="1">
    <source>
        <dbReference type="ARBA" id="ARBA00009048"/>
    </source>
</evidence>
<dbReference type="InterPro" id="IPR045052">
    <property type="entry name" value="Copine"/>
</dbReference>
<dbReference type="EMBL" id="JAPFFF010000009">
    <property type="protein sequence ID" value="KAK8883004.1"/>
    <property type="molecule type" value="Genomic_DNA"/>
</dbReference>
<evidence type="ECO:0000259" key="3">
    <source>
        <dbReference type="PROSITE" id="PS50004"/>
    </source>
</evidence>
<dbReference type="SUPFAM" id="SSF49562">
    <property type="entry name" value="C2 domain (Calcium/lipid-binding domain, CaLB)"/>
    <property type="match status" value="2"/>
</dbReference>
<accession>A0ABR2JVV7</accession>
<dbReference type="CDD" id="cd04048">
    <property type="entry name" value="C2A_Copine"/>
    <property type="match status" value="1"/>
</dbReference>
<dbReference type="InterPro" id="IPR002035">
    <property type="entry name" value="VWF_A"/>
</dbReference>
<dbReference type="InterPro" id="IPR035892">
    <property type="entry name" value="C2_domain_sf"/>
</dbReference>
<feature type="domain" description="C2" evidence="3">
    <location>
        <begin position="152"/>
        <end position="275"/>
    </location>
</feature>
<proteinExistence type="inferred from homology"/>
<dbReference type="SMART" id="SM00239">
    <property type="entry name" value="C2"/>
    <property type="match status" value="2"/>
</dbReference>
<feature type="domain" description="C2" evidence="3">
    <location>
        <begin position="10"/>
        <end position="142"/>
    </location>
</feature>
<dbReference type="Pfam" id="PF07002">
    <property type="entry name" value="Copine"/>
    <property type="match status" value="1"/>
</dbReference>
<keyword evidence="5" id="KW-1185">Reference proteome</keyword>